<organism evidence="1 2">
    <name type="scientific">Thermithiobacillus plumbiphilus</name>
    <dbReference type="NCBI Taxonomy" id="1729899"/>
    <lineage>
        <taxon>Bacteria</taxon>
        <taxon>Pseudomonadati</taxon>
        <taxon>Pseudomonadota</taxon>
        <taxon>Acidithiobacillia</taxon>
        <taxon>Acidithiobacillales</taxon>
        <taxon>Thermithiobacillaceae</taxon>
        <taxon>Thermithiobacillus</taxon>
    </lineage>
</organism>
<accession>A0ABU9DA34</accession>
<sequence length="135" mass="15250">MRLAFRADLIGQGRIFGEFTLGASNGAKHERRIPFRNQLKYLSDKHTALLFHGLAGPATFFQPLDLGFKTFQLLLGTRLYLTALFSQLCKTVLPGFPASLTLNVFCCFHFLSSTKNESPMLSATVVFWQLYIKKQ</sequence>
<keyword evidence="2" id="KW-1185">Reference proteome</keyword>
<name>A0ABU9DA34_9PROT</name>
<dbReference type="Proteomes" id="UP001446205">
    <property type="component" value="Unassembled WGS sequence"/>
</dbReference>
<gene>
    <name evidence="1" type="ORF">WOB96_11510</name>
</gene>
<dbReference type="RefSeq" id="WP_341371440.1">
    <property type="nucleotide sequence ID" value="NZ_JBBPCO010000011.1"/>
</dbReference>
<protein>
    <submittedName>
        <fullName evidence="1">Uncharacterized protein</fullName>
    </submittedName>
</protein>
<dbReference type="EMBL" id="JBBPCO010000011">
    <property type="protein sequence ID" value="MEK8090385.1"/>
    <property type="molecule type" value="Genomic_DNA"/>
</dbReference>
<proteinExistence type="predicted"/>
<evidence type="ECO:0000313" key="2">
    <source>
        <dbReference type="Proteomes" id="UP001446205"/>
    </source>
</evidence>
<reference evidence="1 2" key="1">
    <citation type="submission" date="2024-04" db="EMBL/GenBank/DDBJ databases">
        <authorList>
            <person name="Abashina T."/>
            <person name="Shaikin A."/>
        </authorList>
    </citation>
    <scope>NUCLEOTIDE SEQUENCE [LARGE SCALE GENOMIC DNA]</scope>
    <source>
        <strain evidence="1 2">AAFK</strain>
    </source>
</reference>
<comment type="caution">
    <text evidence="1">The sequence shown here is derived from an EMBL/GenBank/DDBJ whole genome shotgun (WGS) entry which is preliminary data.</text>
</comment>
<evidence type="ECO:0000313" key="1">
    <source>
        <dbReference type="EMBL" id="MEK8090385.1"/>
    </source>
</evidence>